<dbReference type="InterPro" id="IPR026451">
    <property type="entry name" value="ClassIII_w_PIP"/>
</dbReference>
<evidence type="ECO:0000313" key="3">
    <source>
        <dbReference type="Proteomes" id="UP000001495"/>
    </source>
</evidence>
<keyword evidence="3" id="KW-1185">Reference proteome</keyword>
<dbReference type="OrthoDB" id="378883at2157"/>
<dbReference type="RefSeq" id="WP_015791769.1">
    <property type="nucleotide sequence ID" value="NC_013156.1"/>
</dbReference>
<accession>C7P901</accession>
<proteinExistence type="predicted"/>
<keyword evidence="1" id="KW-1133">Transmembrane helix</keyword>
<name>C7P901_METFA</name>
<evidence type="ECO:0008006" key="4">
    <source>
        <dbReference type="Google" id="ProtNLM"/>
    </source>
</evidence>
<evidence type="ECO:0000256" key="1">
    <source>
        <dbReference type="SAM" id="Phobius"/>
    </source>
</evidence>
<dbReference type="Pfam" id="PF04021">
    <property type="entry name" value="Class_IIIsignal"/>
    <property type="match status" value="1"/>
</dbReference>
<dbReference type="Proteomes" id="UP000001495">
    <property type="component" value="Chromosome"/>
</dbReference>
<reference evidence="2" key="1">
    <citation type="submission" date="2009-08" db="EMBL/GenBank/DDBJ databases">
        <title>Complete sequence of chromosome of Methanocaldococcus fervens AG86.</title>
        <authorList>
            <consortium name="US DOE Joint Genome Institute"/>
            <person name="Lucas S."/>
            <person name="Copeland A."/>
            <person name="Lapidus A."/>
            <person name="Glavina del Rio T."/>
            <person name="Tice H."/>
            <person name="Bruce D."/>
            <person name="Goodwin L."/>
            <person name="Pitluck S."/>
            <person name="Chertkov O."/>
            <person name="Detter J.C."/>
            <person name="Han C."/>
            <person name="Tapia R."/>
            <person name="Larimer F."/>
            <person name="Land M."/>
            <person name="Hauser L."/>
            <person name="Kyrpides N."/>
            <person name="Ovchinnikova G."/>
            <person name="Lupa-Sieprawska M."/>
            <person name="Whitman W.B."/>
        </authorList>
    </citation>
    <scope>NUCLEOTIDE SEQUENCE [LARGE SCALE GENOMIC DNA]</scope>
    <source>
        <strain evidence="2">AG86</strain>
    </source>
</reference>
<feature type="transmembrane region" description="Helical" evidence="1">
    <location>
        <begin position="12"/>
        <end position="35"/>
    </location>
</feature>
<dbReference type="KEGG" id="mfe:Mefer_1224"/>
<dbReference type="STRING" id="573064.Mefer_1224"/>
<dbReference type="NCBIfam" id="TIGR04205">
    <property type="entry name" value="classIII_w_PIP"/>
    <property type="match status" value="1"/>
</dbReference>
<gene>
    <name evidence="2" type="ordered locus">Mefer_1224</name>
</gene>
<organism evidence="2 3">
    <name type="scientific">Methanocaldococcus fervens (strain DSM 4213 / JCM 15782 / AG86)</name>
    <name type="common">Methanococcus fervens</name>
    <dbReference type="NCBI Taxonomy" id="573064"/>
    <lineage>
        <taxon>Archaea</taxon>
        <taxon>Methanobacteriati</taxon>
        <taxon>Methanobacteriota</taxon>
        <taxon>Methanomada group</taxon>
        <taxon>Methanococci</taxon>
        <taxon>Methanococcales</taxon>
        <taxon>Methanocaldococcaceae</taxon>
        <taxon>Methanocaldococcus</taxon>
    </lineage>
</organism>
<dbReference type="InterPro" id="IPR007166">
    <property type="entry name" value="Class3_signal_pept_motif"/>
</dbReference>
<protein>
    <recommendedName>
        <fullName evidence="4">Class III signal peptide-containing protein</fullName>
    </recommendedName>
</protein>
<dbReference type="EMBL" id="CP001696">
    <property type="protein sequence ID" value="ACV25033.1"/>
    <property type="molecule type" value="Genomic_DNA"/>
</dbReference>
<sequence length="75" mass="8101">MFKKIFSNKGQISLEFALLLAGIIATASIVGFYYLKTVKTSSTTAKEISVSGEIATNNKVMQQVDKVKEVTANGK</sequence>
<evidence type="ECO:0000313" key="2">
    <source>
        <dbReference type="EMBL" id="ACV25033.1"/>
    </source>
</evidence>
<keyword evidence="1" id="KW-0812">Transmembrane</keyword>
<dbReference type="eggNOG" id="arCOG06620">
    <property type="taxonomic scope" value="Archaea"/>
</dbReference>
<dbReference type="AlphaFoldDB" id="C7P901"/>
<keyword evidence="1" id="KW-0472">Membrane</keyword>
<dbReference type="GeneID" id="8365927"/>
<dbReference type="HOGENOM" id="CLU_197251_1_0_2"/>